<evidence type="ECO:0000259" key="13">
    <source>
        <dbReference type="PROSITE" id="PS50928"/>
    </source>
</evidence>
<evidence type="ECO:0000256" key="3">
    <source>
        <dbReference type="ARBA" id="ARBA00011557"/>
    </source>
</evidence>
<comment type="subunit">
    <text evidence="3 12">The complex is composed of two ATP-binding proteins (UgpC), two transmembrane proteins (UgpA and UgpE) and a solute-binding protein (UgpB).</text>
</comment>
<dbReference type="SUPFAM" id="SSF161098">
    <property type="entry name" value="MetI-like"/>
    <property type="match status" value="1"/>
</dbReference>
<evidence type="ECO:0000256" key="4">
    <source>
        <dbReference type="ARBA" id="ARBA00020515"/>
    </source>
</evidence>
<feature type="transmembrane region" description="Helical" evidence="11">
    <location>
        <begin position="168"/>
        <end position="189"/>
    </location>
</feature>
<proteinExistence type="inferred from homology"/>
<dbReference type="PANTHER" id="PTHR43744">
    <property type="entry name" value="ABC TRANSPORTER PERMEASE PROTEIN MG189-RELATED-RELATED"/>
    <property type="match status" value="1"/>
</dbReference>
<comment type="function">
    <text evidence="10 12">Part of the ABC transporter complex UgpBAEC involved in sn-glycerol-3-phosphate (G3P) import. Probably responsible for the translocation of the substrate across the membrane.</text>
</comment>
<feature type="transmembrane region" description="Helical" evidence="11">
    <location>
        <begin position="271"/>
        <end position="292"/>
    </location>
</feature>
<evidence type="ECO:0000256" key="5">
    <source>
        <dbReference type="ARBA" id="ARBA00022448"/>
    </source>
</evidence>
<evidence type="ECO:0000256" key="7">
    <source>
        <dbReference type="ARBA" id="ARBA00022692"/>
    </source>
</evidence>
<evidence type="ECO:0000313" key="14">
    <source>
        <dbReference type="EMBL" id="WWT33810.1"/>
    </source>
</evidence>
<evidence type="ECO:0000256" key="9">
    <source>
        <dbReference type="ARBA" id="ARBA00023136"/>
    </source>
</evidence>
<evidence type="ECO:0000313" key="15">
    <source>
        <dbReference type="Proteomes" id="UP001369958"/>
    </source>
</evidence>
<dbReference type="Pfam" id="PF00528">
    <property type="entry name" value="BPD_transp_1"/>
    <property type="match status" value="1"/>
</dbReference>
<feature type="transmembrane region" description="Helical" evidence="11">
    <location>
        <begin position="210"/>
        <end position="232"/>
    </location>
</feature>
<keyword evidence="7 11" id="KW-0812">Transmembrane</keyword>
<dbReference type="Proteomes" id="UP001369958">
    <property type="component" value="Chromosome"/>
</dbReference>
<evidence type="ECO:0000256" key="1">
    <source>
        <dbReference type="ARBA" id="ARBA00004651"/>
    </source>
</evidence>
<evidence type="ECO:0000256" key="12">
    <source>
        <dbReference type="RuleBase" id="RU363056"/>
    </source>
</evidence>
<keyword evidence="15" id="KW-1185">Reference proteome</keyword>
<feature type="transmembrane region" description="Helical" evidence="11">
    <location>
        <begin position="137"/>
        <end position="156"/>
    </location>
</feature>
<reference evidence="14 15" key="1">
    <citation type="submission" date="2024-02" db="EMBL/GenBank/DDBJ databases">
        <title>Complete genome sequence of Pelagibacterium nitratireducens ZH15.</title>
        <authorList>
            <person name="Zhao L.H."/>
        </authorList>
    </citation>
    <scope>NUCLEOTIDE SEQUENCE [LARGE SCALE GENOMIC DNA]</scope>
    <source>
        <strain evidence="14 15">ZH15</strain>
    </source>
</reference>
<gene>
    <name evidence="12" type="primary">ugpE</name>
    <name evidence="14" type="ORF">V6617_04955</name>
</gene>
<keyword evidence="9 11" id="KW-0472">Membrane</keyword>
<keyword evidence="5 11" id="KW-0813">Transport</keyword>
<feature type="domain" description="ABC transmembrane type-1" evidence="13">
    <location>
        <begin position="71"/>
        <end position="292"/>
    </location>
</feature>
<organism evidence="14 15">
    <name type="scientific">Pelagibacterium nitratireducens</name>
    <dbReference type="NCBI Taxonomy" id="1046114"/>
    <lineage>
        <taxon>Bacteria</taxon>
        <taxon>Pseudomonadati</taxon>
        <taxon>Pseudomonadota</taxon>
        <taxon>Alphaproteobacteria</taxon>
        <taxon>Hyphomicrobiales</taxon>
        <taxon>Devosiaceae</taxon>
        <taxon>Pelagibacterium</taxon>
    </lineage>
</organism>
<evidence type="ECO:0000256" key="6">
    <source>
        <dbReference type="ARBA" id="ARBA00022475"/>
    </source>
</evidence>
<comment type="similarity">
    <text evidence="2 11">Belongs to the binding-protein-dependent transport system permease family.</text>
</comment>
<evidence type="ECO:0000256" key="11">
    <source>
        <dbReference type="RuleBase" id="RU363032"/>
    </source>
</evidence>
<evidence type="ECO:0000256" key="10">
    <source>
        <dbReference type="ARBA" id="ARBA00037054"/>
    </source>
</evidence>
<comment type="subcellular location">
    <subcellularLocation>
        <location evidence="12">Cell inner membrane</location>
        <topology evidence="12">Multi-pass membrane protein</topology>
    </subcellularLocation>
    <subcellularLocation>
        <location evidence="1 11">Cell membrane</location>
        <topology evidence="1 11">Multi-pass membrane protein</topology>
    </subcellularLocation>
</comment>
<keyword evidence="6 12" id="KW-1003">Cell membrane</keyword>
<dbReference type="EMBL" id="CP146275">
    <property type="protein sequence ID" value="WWT33810.1"/>
    <property type="molecule type" value="Genomic_DNA"/>
</dbReference>
<dbReference type="PROSITE" id="PS50928">
    <property type="entry name" value="ABC_TM1"/>
    <property type="match status" value="1"/>
</dbReference>
<dbReference type="RefSeq" id="WP_338609525.1">
    <property type="nucleotide sequence ID" value="NZ_CP146275.1"/>
</dbReference>
<feature type="transmembrane region" description="Helical" evidence="11">
    <location>
        <begin position="7"/>
        <end position="29"/>
    </location>
</feature>
<sequence length="305" mass="33260">MIENARSLNIAASALLLAGMIYILGPLYITLMTASQSYQYVVSNGVALIPGDQLLANVVRIFTETRIPIQLANSLFVALFHAVGVCALSFLAAFAIVYFRIRYGTMIFAVILATNFLPLETRVITTYQVAANIFSPINALFDVTGLTNLFVAVLGHPVQFELSLLDTHIGLVLPIMATGTGTFLFRQYFRSMPADLVKAAKMDGAGPVRFMWDILLPLTKTPLLALFIMMFLSGWTTYLWPLVASSTPDMQTAVVGLARLSPDSSGEIPDYPLIMAGAVVVCILPLLMVAMLQRFLVQGLVLTEK</sequence>
<dbReference type="PANTHER" id="PTHR43744:SF8">
    <property type="entry name" value="SN-GLYCEROL-3-PHOSPHATE TRANSPORT SYSTEM PERMEASE PROTEIN UGPE"/>
    <property type="match status" value="1"/>
</dbReference>
<keyword evidence="8 11" id="KW-1133">Transmembrane helix</keyword>
<dbReference type="InterPro" id="IPR035906">
    <property type="entry name" value="MetI-like_sf"/>
</dbReference>
<dbReference type="InterPro" id="IPR000515">
    <property type="entry name" value="MetI-like"/>
</dbReference>
<dbReference type="CDD" id="cd06261">
    <property type="entry name" value="TM_PBP2"/>
    <property type="match status" value="1"/>
</dbReference>
<name>A0ABZ2I270_9HYPH</name>
<evidence type="ECO:0000256" key="2">
    <source>
        <dbReference type="ARBA" id="ARBA00009306"/>
    </source>
</evidence>
<keyword evidence="12" id="KW-0997">Cell inner membrane</keyword>
<accession>A0ABZ2I270</accession>
<feature type="transmembrane region" description="Helical" evidence="11">
    <location>
        <begin position="75"/>
        <end position="99"/>
    </location>
</feature>
<dbReference type="Gene3D" id="1.10.3720.10">
    <property type="entry name" value="MetI-like"/>
    <property type="match status" value="1"/>
</dbReference>
<protein>
    <recommendedName>
        <fullName evidence="4 12">sn-glycerol-3-phosphate transport system permease protein UgpE</fullName>
    </recommendedName>
</protein>
<evidence type="ECO:0000256" key="8">
    <source>
        <dbReference type="ARBA" id="ARBA00022989"/>
    </source>
</evidence>